<dbReference type="Pfam" id="PF04005">
    <property type="entry name" value="Hus1"/>
    <property type="match status" value="1"/>
</dbReference>
<keyword evidence="3" id="KW-0539">Nucleus</keyword>
<comment type="caution">
    <text evidence="5">The sequence shown here is derived from an EMBL/GenBank/DDBJ whole genome shotgun (WGS) entry which is preliminary data.</text>
</comment>
<dbReference type="PANTHER" id="PTHR12900:SF0">
    <property type="entry name" value="CHECKPOINT PROTEIN"/>
    <property type="match status" value="1"/>
</dbReference>
<dbReference type="EMBL" id="JADGIZ020000058">
    <property type="protein sequence ID" value="KAL2912765.1"/>
    <property type="molecule type" value="Genomic_DNA"/>
</dbReference>
<evidence type="ECO:0000313" key="6">
    <source>
        <dbReference type="Proteomes" id="UP001527925"/>
    </source>
</evidence>
<dbReference type="InterPro" id="IPR016580">
    <property type="entry name" value="HUS1"/>
</dbReference>
<organism evidence="5 6">
    <name type="scientific">Polyrhizophydium stewartii</name>
    <dbReference type="NCBI Taxonomy" id="2732419"/>
    <lineage>
        <taxon>Eukaryota</taxon>
        <taxon>Fungi</taxon>
        <taxon>Fungi incertae sedis</taxon>
        <taxon>Chytridiomycota</taxon>
        <taxon>Chytridiomycota incertae sedis</taxon>
        <taxon>Chytridiomycetes</taxon>
        <taxon>Rhizophydiales</taxon>
        <taxon>Rhizophydiales incertae sedis</taxon>
        <taxon>Polyrhizophydium</taxon>
    </lineage>
</organism>
<proteinExistence type="inferred from homology"/>
<name>A0ABR4MZQ7_9FUNG</name>
<sequence>MRMRTKITHPSVLMKLGHTLERLHKQWIFHLTPDRLHFTVSKADFQTGVQVWAQLSTDTLFEDYRIESASDNHIWLEVNGDHLLRALKSGSKSVQMIMRLSKKEGLPVLSFTITNQSRTGKLVILVQDVPVRVISPEKTEEFREPVAPEPDVHILMPPILTLRTIAERMKSISQRLILSANMGGQLTMSVSNDIVKVQTFFNDLINPQLDPTQVDVATHPSTGRSRTEFAEAEVDIRDFIKFVQCYQLHPSKILCCINERHCLIFYVVVGDDDDGDKLDDRFGSLTYRIPLRAR</sequence>
<comment type="subcellular location">
    <subcellularLocation>
        <location evidence="1">Nucleus</location>
    </subcellularLocation>
</comment>
<dbReference type="InterPro" id="IPR007150">
    <property type="entry name" value="HUS1/Mec3"/>
</dbReference>
<evidence type="ECO:0000256" key="2">
    <source>
        <dbReference type="ARBA" id="ARBA00005563"/>
    </source>
</evidence>
<evidence type="ECO:0000256" key="4">
    <source>
        <dbReference type="PIRNR" id="PIRNR011312"/>
    </source>
</evidence>
<dbReference type="PIRSF" id="PIRSF011312">
    <property type="entry name" value="Cell_cycle_HUS1"/>
    <property type="match status" value="1"/>
</dbReference>
<comment type="similarity">
    <text evidence="2 4">Belongs to the HUS1 family.</text>
</comment>
<protein>
    <recommendedName>
        <fullName evidence="4">Checkpoint protein</fullName>
    </recommendedName>
</protein>
<keyword evidence="6" id="KW-1185">Reference proteome</keyword>
<accession>A0ABR4MZQ7</accession>
<dbReference type="Proteomes" id="UP001527925">
    <property type="component" value="Unassembled WGS sequence"/>
</dbReference>
<evidence type="ECO:0000256" key="1">
    <source>
        <dbReference type="ARBA" id="ARBA00004123"/>
    </source>
</evidence>
<evidence type="ECO:0000313" key="5">
    <source>
        <dbReference type="EMBL" id="KAL2912765.1"/>
    </source>
</evidence>
<reference evidence="5 6" key="1">
    <citation type="submission" date="2023-09" db="EMBL/GenBank/DDBJ databases">
        <title>Pangenome analysis of Batrachochytrium dendrobatidis and related Chytrids.</title>
        <authorList>
            <person name="Yacoub M.N."/>
            <person name="Stajich J.E."/>
            <person name="James T.Y."/>
        </authorList>
    </citation>
    <scope>NUCLEOTIDE SEQUENCE [LARGE SCALE GENOMIC DNA]</scope>
    <source>
        <strain evidence="5 6">JEL0888</strain>
    </source>
</reference>
<dbReference type="PANTHER" id="PTHR12900">
    <property type="entry name" value="MITOTIC AND DNA DAMAGE CHECKPOINT PROTEIN HUS1"/>
    <property type="match status" value="1"/>
</dbReference>
<dbReference type="InterPro" id="IPR046938">
    <property type="entry name" value="DNA_clamp_sf"/>
</dbReference>
<gene>
    <name evidence="5" type="primary">hus1</name>
    <name evidence="5" type="ORF">HK105_207757</name>
</gene>
<dbReference type="SUPFAM" id="SSF55979">
    <property type="entry name" value="DNA clamp"/>
    <property type="match status" value="1"/>
</dbReference>
<evidence type="ECO:0000256" key="3">
    <source>
        <dbReference type="ARBA" id="ARBA00023242"/>
    </source>
</evidence>
<dbReference type="Gene3D" id="3.70.10.10">
    <property type="match status" value="1"/>
</dbReference>